<evidence type="ECO:0000256" key="2">
    <source>
        <dbReference type="ARBA" id="ARBA00023012"/>
    </source>
</evidence>
<dbReference type="PANTHER" id="PTHR44591">
    <property type="entry name" value="STRESS RESPONSE REGULATOR PROTEIN 1"/>
    <property type="match status" value="1"/>
</dbReference>
<evidence type="ECO:0000313" key="9">
    <source>
        <dbReference type="Proteomes" id="UP000177876"/>
    </source>
</evidence>
<reference evidence="8 9" key="1">
    <citation type="journal article" date="2016" name="Nat. Commun.">
        <title>Thousands of microbial genomes shed light on interconnected biogeochemical processes in an aquifer system.</title>
        <authorList>
            <person name="Anantharaman K."/>
            <person name="Brown C.T."/>
            <person name="Hug L.A."/>
            <person name="Sharon I."/>
            <person name="Castelle C.J."/>
            <person name="Probst A.J."/>
            <person name="Thomas B.C."/>
            <person name="Singh A."/>
            <person name="Wilkins M.J."/>
            <person name="Karaoz U."/>
            <person name="Brodie E.L."/>
            <person name="Williams K.H."/>
            <person name="Hubbard S.S."/>
            <person name="Banfield J.F."/>
        </authorList>
    </citation>
    <scope>NUCLEOTIDE SEQUENCE [LARGE SCALE GENOMIC DNA]</scope>
</reference>
<evidence type="ECO:0000313" key="8">
    <source>
        <dbReference type="EMBL" id="OFW57475.1"/>
    </source>
</evidence>
<dbReference type="GO" id="GO:0003677">
    <property type="term" value="F:DNA binding"/>
    <property type="evidence" value="ECO:0007669"/>
    <property type="project" value="UniProtKB-KW"/>
</dbReference>
<evidence type="ECO:0000256" key="6">
    <source>
        <dbReference type="PROSITE-ProRule" id="PRU00169"/>
    </source>
</evidence>
<proteinExistence type="predicted"/>
<dbReference type="InterPro" id="IPR050595">
    <property type="entry name" value="Bact_response_regulator"/>
</dbReference>
<dbReference type="STRING" id="1797197.A2Y75_00860"/>
<dbReference type="Proteomes" id="UP000177876">
    <property type="component" value="Unassembled WGS sequence"/>
</dbReference>
<organism evidence="8 9">
    <name type="scientific">Candidatus Solincola sediminis</name>
    <dbReference type="NCBI Taxonomy" id="1797199"/>
    <lineage>
        <taxon>Bacteria</taxon>
        <taxon>Bacillati</taxon>
        <taxon>Actinomycetota</taxon>
        <taxon>Candidatus Geothermincolia</taxon>
        <taxon>Candidatus Geothermincolales</taxon>
        <taxon>Candidatus Geothermincolaceae</taxon>
        <taxon>Candidatus Solincola</taxon>
    </lineage>
</organism>
<evidence type="ECO:0000256" key="5">
    <source>
        <dbReference type="ARBA" id="ARBA00023163"/>
    </source>
</evidence>
<keyword evidence="4" id="KW-0238">DNA-binding</keyword>
<keyword evidence="3" id="KW-0805">Transcription regulation</keyword>
<dbReference type="InterPro" id="IPR001789">
    <property type="entry name" value="Sig_transdc_resp-reg_receiver"/>
</dbReference>
<sequence>MTKEVLIVDDDKAMVNLLSTLLETEGFGTEKTRSAAKALEMVSEEHPDLILLDIMMPEMDGFKFLAMLRSNPDTRAIPVIILTVLGDQENILEGFRKEADEYVTKPFDPQKLVETIKGVLQRSLEERVGERARRIEALLAMIRKLEEEG</sequence>
<comment type="caution">
    <text evidence="8">The sequence shown here is derived from an EMBL/GenBank/DDBJ whole genome shotgun (WGS) entry which is preliminary data.</text>
</comment>
<keyword evidence="2" id="KW-0902">Two-component regulatory system</keyword>
<evidence type="ECO:0000256" key="4">
    <source>
        <dbReference type="ARBA" id="ARBA00023125"/>
    </source>
</evidence>
<dbReference type="SMART" id="SM00448">
    <property type="entry name" value="REC"/>
    <property type="match status" value="1"/>
</dbReference>
<accession>A0A1F2WKU2</accession>
<name>A0A1F2WKU2_9ACTN</name>
<dbReference type="AlphaFoldDB" id="A0A1F2WKU2"/>
<dbReference type="GO" id="GO:0000160">
    <property type="term" value="P:phosphorelay signal transduction system"/>
    <property type="evidence" value="ECO:0007669"/>
    <property type="project" value="UniProtKB-KW"/>
</dbReference>
<evidence type="ECO:0000256" key="3">
    <source>
        <dbReference type="ARBA" id="ARBA00023015"/>
    </source>
</evidence>
<feature type="domain" description="Response regulatory" evidence="7">
    <location>
        <begin position="4"/>
        <end position="120"/>
    </location>
</feature>
<gene>
    <name evidence="8" type="ORF">A2Y75_00860</name>
</gene>
<dbReference type="Gene3D" id="3.40.50.2300">
    <property type="match status" value="1"/>
</dbReference>
<protein>
    <recommendedName>
        <fullName evidence="7">Response regulatory domain-containing protein</fullName>
    </recommendedName>
</protein>
<feature type="modified residue" description="4-aspartylphosphate" evidence="6">
    <location>
        <position position="53"/>
    </location>
</feature>
<dbReference type="EMBL" id="MELK01000033">
    <property type="protein sequence ID" value="OFW57475.1"/>
    <property type="molecule type" value="Genomic_DNA"/>
</dbReference>
<dbReference type="PROSITE" id="PS50110">
    <property type="entry name" value="RESPONSE_REGULATORY"/>
    <property type="match status" value="1"/>
</dbReference>
<dbReference type="SUPFAM" id="SSF52172">
    <property type="entry name" value="CheY-like"/>
    <property type="match status" value="1"/>
</dbReference>
<dbReference type="PANTHER" id="PTHR44591:SF3">
    <property type="entry name" value="RESPONSE REGULATORY DOMAIN-CONTAINING PROTEIN"/>
    <property type="match status" value="1"/>
</dbReference>
<dbReference type="FunFam" id="3.40.50.2300:FF:000001">
    <property type="entry name" value="DNA-binding response regulator PhoB"/>
    <property type="match status" value="1"/>
</dbReference>
<keyword evidence="5" id="KW-0804">Transcription</keyword>
<dbReference type="Pfam" id="PF00072">
    <property type="entry name" value="Response_reg"/>
    <property type="match status" value="1"/>
</dbReference>
<keyword evidence="1 6" id="KW-0597">Phosphoprotein</keyword>
<dbReference type="InterPro" id="IPR011006">
    <property type="entry name" value="CheY-like_superfamily"/>
</dbReference>
<evidence type="ECO:0000259" key="7">
    <source>
        <dbReference type="PROSITE" id="PS50110"/>
    </source>
</evidence>
<evidence type="ECO:0000256" key="1">
    <source>
        <dbReference type="ARBA" id="ARBA00022553"/>
    </source>
</evidence>